<evidence type="ECO:0000256" key="3">
    <source>
        <dbReference type="PROSITE-ProRule" id="PRU00221"/>
    </source>
</evidence>
<dbReference type="InterPro" id="IPR036322">
    <property type="entry name" value="WD40_repeat_dom_sf"/>
</dbReference>
<keyword evidence="2" id="KW-0677">Repeat</keyword>
<dbReference type="EMBL" id="GIBP01004848">
    <property type="protein sequence ID" value="NDV33817.1"/>
    <property type="molecule type" value="Transcribed_RNA"/>
</dbReference>
<feature type="repeat" description="WD" evidence="3">
    <location>
        <begin position="1"/>
        <end position="39"/>
    </location>
</feature>
<dbReference type="PROSITE" id="PS50082">
    <property type="entry name" value="WD_REPEATS_2"/>
    <property type="match status" value="2"/>
</dbReference>
<dbReference type="PANTHER" id="PTHR10971">
    <property type="entry name" value="MRNA EXPORT FACTOR AND BUB3"/>
    <property type="match status" value="1"/>
</dbReference>
<dbReference type="InterPro" id="IPR015943">
    <property type="entry name" value="WD40/YVTN_repeat-like_dom_sf"/>
</dbReference>
<feature type="repeat" description="WD" evidence="3">
    <location>
        <begin position="39"/>
        <end position="80"/>
    </location>
</feature>
<protein>
    <submittedName>
        <fullName evidence="4">Uncharacterized protein</fullName>
    </submittedName>
</protein>
<evidence type="ECO:0000313" key="4">
    <source>
        <dbReference type="EMBL" id="NDV33817.1"/>
    </source>
</evidence>
<dbReference type="AlphaFoldDB" id="A0A6B2LAI3"/>
<keyword evidence="1 3" id="KW-0853">WD repeat</keyword>
<sequence>MDQPVLSCCWSDDGMKVFSGGCDQKAFCWDLTSNNKIQLGQHDAPIKFIHWVTDRRILMTGSWDKTLRYWDPRSPQPALIVHLPERLYAADVRDNLAVVGTADKKITIYNLNNPNAPFKTVDSPLRFQTRCIKTFPNKTGFAVGSIEGRVGIHHVDTSDSGKNFAFKCHRNKNDIYAVNDLAFHPLGTFATCGSDGTFHFWDKDSKQRLKAFKKCALPIACCEFSATGDIFAYASCYDWHKGSSGYNPAEKTCILLHSTGDEIKPKKK</sequence>
<dbReference type="InterPro" id="IPR001680">
    <property type="entry name" value="WD40_rpt"/>
</dbReference>
<dbReference type="PROSITE" id="PS50294">
    <property type="entry name" value="WD_REPEATS_REGION"/>
    <property type="match status" value="1"/>
</dbReference>
<accession>A0A6B2LAI3</accession>
<dbReference type="SUPFAM" id="SSF50978">
    <property type="entry name" value="WD40 repeat-like"/>
    <property type="match status" value="1"/>
</dbReference>
<evidence type="ECO:0000256" key="2">
    <source>
        <dbReference type="ARBA" id="ARBA00022737"/>
    </source>
</evidence>
<proteinExistence type="predicted"/>
<dbReference type="Gene3D" id="2.130.10.10">
    <property type="entry name" value="YVTN repeat-like/Quinoprotein amine dehydrogenase"/>
    <property type="match status" value="1"/>
</dbReference>
<organism evidence="4">
    <name type="scientific">Arcella intermedia</name>
    <dbReference type="NCBI Taxonomy" id="1963864"/>
    <lineage>
        <taxon>Eukaryota</taxon>
        <taxon>Amoebozoa</taxon>
        <taxon>Tubulinea</taxon>
        <taxon>Elardia</taxon>
        <taxon>Arcellinida</taxon>
        <taxon>Sphaerothecina</taxon>
        <taxon>Arcellidae</taxon>
        <taxon>Arcella</taxon>
    </lineage>
</organism>
<evidence type="ECO:0000256" key="1">
    <source>
        <dbReference type="ARBA" id="ARBA00022574"/>
    </source>
</evidence>
<reference evidence="4" key="1">
    <citation type="journal article" date="2020" name="J. Eukaryot. Microbiol.">
        <title>De novo Sequencing, Assembly and Annotation of the Transcriptome for the Free-Living Testate Amoeba Arcella intermedia.</title>
        <authorList>
            <person name="Ribeiro G.M."/>
            <person name="Porfirio-Sousa A.L."/>
            <person name="Maurer-Alcala X.X."/>
            <person name="Katz L.A."/>
            <person name="Lahr D.J.G."/>
        </authorList>
    </citation>
    <scope>NUCLEOTIDE SEQUENCE</scope>
</reference>
<dbReference type="Pfam" id="PF00400">
    <property type="entry name" value="WD40"/>
    <property type="match status" value="3"/>
</dbReference>
<name>A0A6B2LAI3_9EUKA</name>
<dbReference type="SMART" id="SM00320">
    <property type="entry name" value="WD40"/>
    <property type="match status" value="3"/>
</dbReference>